<protein>
    <recommendedName>
        <fullName evidence="7">SET domain-containing protein</fullName>
    </recommendedName>
</protein>
<feature type="region of interest" description="Disordered" evidence="6">
    <location>
        <begin position="1176"/>
        <end position="1199"/>
    </location>
</feature>
<evidence type="ECO:0000256" key="6">
    <source>
        <dbReference type="SAM" id="MobiDB-lite"/>
    </source>
</evidence>
<dbReference type="Gene3D" id="3.30.70.2460">
    <property type="entry name" value="Rad4, beta-hairpin domain BHD3"/>
    <property type="match status" value="1"/>
</dbReference>
<dbReference type="SMART" id="SM01032">
    <property type="entry name" value="BHD_3"/>
    <property type="match status" value="1"/>
</dbReference>
<feature type="region of interest" description="Disordered" evidence="6">
    <location>
        <begin position="411"/>
        <end position="432"/>
    </location>
</feature>
<dbReference type="InterPro" id="IPR036985">
    <property type="entry name" value="Transglutaminase-like_sf"/>
</dbReference>
<dbReference type="Gene3D" id="2.170.270.10">
    <property type="entry name" value="SET domain"/>
    <property type="match status" value="1"/>
</dbReference>
<evidence type="ECO:0000256" key="3">
    <source>
        <dbReference type="ARBA" id="ARBA00022763"/>
    </source>
</evidence>
<sequence>MVGRKRNAPPAESSRRGAGASTTPQNSQASAGSRRTTRATPAGRGGPVLPDVYRDMLIEARDAGAGILPERPLKRRRRPGERTALVKAEPTPAAPVVAGSSAAQPNVNDEDDDDDIEFEDVVLPAPTIQTIVQESDDDDDDQPTFEDVDIDLGGPSSAAAAGEQTLELNLTAQKVAMAPARRAADRRQVVSKEERQRRVEIHKMHLLSLLSHVERRNRWCNDPKVQDALRPLVTDKMMRGLIPRTNQPQLGRSESLKVGLQETSTMFKVKYSITERGLRRALWAEDEELLKNYQLPDDIESTLEKGDFLEAAKTLSGSRDVGAQLFCALLRSAGVEARLVCSLQPLSCVPGAPPMPKPRNTETPSKKPPSQAEMYAAIVDKYDPPREEFVASSTTPSPRRRLGHPHAAAYHIPSMTAPPSSRPEPTNKPKRIRGESTFPVYWVEVLDTAYQKWHPVDPLVTCTQWRPRALEPPSSDRENCLTYIIAFESDGSAKDVTRRYAKAYNSKTRRMRIDGLIGANRSTTANSTTQVGGTAALTGERWWRRAMRRYRKPVPTDLEQIELNELVAEEAKEPMPRNVADFKDHPVYALERHLRRHEVLVPDAQTSGTVGAGSKAPLERIYRRRDVRVARSREKWYRLGRVVRDGEEPVKVLPKRQVRKRGRFGGYDDDNGEDEEEDDPDKVGLFGEYAAGGTPIYMEEQTDRYEPPAVVNGRVPKNKFGNVDVYVPSMVPRGGVHILHERAAQAAYILGVDYAPALTGFSFNGRQGTAMLTGVVVPKEVEEGIWAVIEGLTDLDAELERERRSRKALRMWSRFLKGLRIRERIWAGVNQDEDDGAEGQGEVKGKGLVVDEDDVDMDDAKSDVSEEGAGFLLNSPDILKNLQTQSQNMPPAKHRKPQGPSTKKPQPPKNWPAHIPYLTAPAYSPQLTPAQLAAIRTPPPSLTCTSAATTTANPKAKNEDEIIDVIPANFPVGPASSAVVIQPITDPRHPAKGQSGLFAARDLKPGELLLSYYGVIHVGVLMNSTPTSPACSSDDANIHTIAESLADVTLLSEKDEAENRQHEKSDYDLWLSKEAGVAVDAEIKGNEARFVNDYRGVPGKERANAEFRVVWDLRRSEWTMAVFVLPLSKKQRLKLQQVGGKGSIGSKAGGIKKGDEVLVSYGRGFWDRRQEEWAEEFNAGQQRKDGEGEGEGDVESEAM</sequence>
<accession>A0AAE0I0Z1</accession>
<dbReference type="GO" id="GO:0005737">
    <property type="term" value="C:cytoplasm"/>
    <property type="evidence" value="ECO:0007669"/>
    <property type="project" value="TreeGrafter"/>
</dbReference>
<keyword evidence="5" id="KW-0539">Nucleus</keyword>
<keyword evidence="3" id="KW-0227">DNA damage</keyword>
<dbReference type="Pfam" id="PF03835">
    <property type="entry name" value="Rad4"/>
    <property type="match status" value="1"/>
</dbReference>
<keyword evidence="9" id="KW-1185">Reference proteome</keyword>
<evidence type="ECO:0000259" key="7">
    <source>
        <dbReference type="PROSITE" id="PS50280"/>
    </source>
</evidence>
<dbReference type="Gene3D" id="3.90.260.10">
    <property type="entry name" value="Transglutaminase-like"/>
    <property type="match status" value="1"/>
</dbReference>
<dbReference type="InterPro" id="IPR018325">
    <property type="entry name" value="Rad4/PNGase_transGLS-fold"/>
</dbReference>
<feature type="compositionally biased region" description="Acidic residues" evidence="6">
    <location>
        <begin position="1188"/>
        <end position="1199"/>
    </location>
</feature>
<name>A0AAE0I0Z1_9PEZI</name>
<dbReference type="Pfam" id="PF10403">
    <property type="entry name" value="BHD_1"/>
    <property type="match status" value="1"/>
</dbReference>
<feature type="region of interest" description="Disordered" evidence="6">
    <location>
        <begin position="832"/>
        <end position="864"/>
    </location>
</feature>
<comment type="caution">
    <text evidence="8">The sequence shown here is derived from an EMBL/GenBank/DDBJ whole genome shotgun (WGS) entry which is preliminary data.</text>
</comment>
<dbReference type="GO" id="GO:0071942">
    <property type="term" value="C:XPC complex"/>
    <property type="evidence" value="ECO:0007669"/>
    <property type="project" value="TreeGrafter"/>
</dbReference>
<dbReference type="GO" id="GO:0003697">
    <property type="term" value="F:single-stranded DNA binding"/>
    <property type="evidence" value="ECO:0007669"/>
    <property type="project" value="TreeGrafter"/>
</dbReference>
<feature type="region of interest" description="Disordered" evidence="6">
    <location>
        <begin position="887"/>
        <end position="915"/>
    </location>
</feature>
<evidence type="ECO:0000313" key="8">
    <source>
        <dbReference type="EMBL" id="KAK3316406.1"/>
    </source>
</evidence>
<dbReference type="AlphaFoldDB" id="A0AAE0I0Z1"/>
<dbReference type="InterPro" id="IPR001214">
    <property type="entry name" value="SET_dom"/>
</dbReference>
<feature type="compositionally biased region" description="Low complexity" evidence="6">
    <location>
        <begin position="94"/>
        <end position="103"/>
    </location>
</feature>
<dbReference type="EMBL" id="JAUEDM010000005">
    <property type="protein sequence ID" value="KAK3316406.1"/>
    <property type="molecule type" value="Genomic_DNA"/>
</dbReference>
<evidence type="ECO:0000256" key="2">
    <source>
        <dbReference type="ARBA" id="ARBA00009525"/>
    </source>
</evidence>
<dbReference type="InterPro" id="IPR004583">
    <property type="entry name" value="DNA_repair_Rad4"/>
</dbReference>
<dbReference type="InterPro" id="IPR046341">
    <property type="entry name" value="SET_dom_sf"/>
</dbReference>
<feature type="domain" description="SET" evidence="7">
    <location>
        <begin position="970"/>
        <end position="1162"/>
    </location>
</feature>
<feature type="region of interest" description="Disordered" evidence="6">
    <location>
        <begin position="661"/>
        <end position="683"/>
    </location>
</feature>
<evidence type="ECO:0000256" key="1">
    <source>
        <dbReference type="ARBA" id="ARBA00004123"/>
    </source>
</evidence>
<dbReference type="PANTHER" id="PTHR12135:SF0">
    <property type="entry name" value="DNA REPAIR PROTEIN COMPLEMENTING XP-C CELLS"/>
    <property type="match status" value="1"/>
</dbReference>
<dbReference type="SUPFAM" id="SSF82199">
    <property type="entry name" value="SET domain"/>
    <property type="match status" value="1"/>
</dbReference>
<reference evidence="8" key="1">
    <citation type="journal article" date="2023" name="Mol. Phylogenet. Evol.">
        <title>Genome-scale phylogeny and comparative genomics of the fungal order Sordariales.</title>
        <authorList>
            <person name="Hensen N."/>
            <person name="Bonometti L."/>
            <person name="Westerberg I."/>
            <person name="Brannstrom I.O."/>
            <person name="Guillou S."/>
            <person name="Cros-Aarteil S."/>
            <person name="Calhoun S."/>
            <person name="Haridas S."/>
            <person name="Kuo A."/>
            <person name="Mondo S."/>
            <person name="Pangilinan J."/>
            <person name="Riley R."/>
            <person name="LaButti K."/>
            <person name="Andreopoulos B."/>
            <person name="Lipzen A."/>
            <person name="Chen C."/>
            <person name="Yan M."/>
            <person name="Daum C."/>
            <person name="Ng V."/>
            <person name="Clum A."/>
            <person name="Steindorff A."/>
            <person name="Ohm R.A."/>
            <person name="Martin F."/>
            <person name="Silar P."/>
            <person name="Natvig D.O."/>
            <person name="Lalanne C."/>
            <person name="Gautier V."/>
            <person name="Ament-Velasquez S.L."/>
            <person name="Kruys A."/>
            <person name="Hutchinson M.I."/>
            <person name="Powell A.J."/>
            <person name="Barry K."/>
            <person name="Miller A.N."/>
            <person name="Grigoriev I.V."/>
            <person name="Debuchy R."/>
            <person name="Gladieux P."/>
            <person name="Hiltunen Thoren M."/>
            <person name="Johannesson H."/>
        </authorList>
    </citation>
    <scope>NUCLEOTIDE SEQUENCE</scope>
    <source>
        <strain evidence="8">CBS 118394</strain>
    </source>
</reference>
<dbReference type="SUPFAM" id="SSF54001">
    <property type="entry name" value="Cysteine proteinases"/>
    <property type="match status" value="1"/>
</dbReference>
<feature type="region of interest" description="Disordered" evidence="6">
    <location>
        <begin position="69"/>
        <end position="108"/>
    </location>
</feature>
<feature type="compositionally biased region" description="Acidic residues" evidence="6">
    <location>
        <begin position="667"/>
        <end position="680"/>
    </location>
</feature>
<gene>
    <name evidence="8" type="ORF">B0H66DRAFT_480196</name>
</gene>
<dbReference type="InterPro" id="IPR038765">
    <property type="entry name" value="Papain-like_cys_pep_sf"/>
</dbReference>
<feature type="compositionally biased region" description="Low complexity" evidence="6">
    <location>
        <begin position="29"/>
        <end position="42"/>
    </location>
</feature>
<dbReference type="SMART" id="SM01030">
    <property type="entry name" value="BHD_1"/>
    <property type="match status" value="1"/>
</dbReference>
<feature type="region of interest" description="Disordered" evidence="6">
    <location>
        <begin position="1"/>
        <end position="50"/>
    </location>
</feature>
<dbReference type="SMART" id="SM01031">
    <property type="entry name" value="BHD_2"/>
    <property type="match status" value="1"/>
</dbReference>
<dbReference type="InterPro" id="IPR042488">
    <property type="entry name" value="Rad4_BHD3_sf"/>
</dbReference>
<reference evidence="8" key="2">
    <citation type="submission" date="2023-06" db="EMBL/GenBank/DDBJ databases">
        <authorList>
            <consortium name="Lawrence Berkeley National Laboratory"/>
            <person name="Haridas S."/>
            <person name="Hensen N."/>
            <person name="Bonometti L."/>
            <person name="Westerberg I."/>
            <person name="Brannstrom I.O."/>
            <person name="Guillou S."/>
            <person name="Cros-Aarteil S."/>
            <person name="Calhoun S."/>
            <person name="Kuo A."/>
            <person name="Mondo S."/>
            <person name="Pangilinan J."/>
            <person name="Riley R."/>
            <person name="Labutti K."/>
            <person name="Andreopoulos B."/>
            <person name="Lipzen A."/>
            <person name="Chen C."/>
            <person name="Yanf M."/>
            <person name="Daum C."/>
            <person name="Ng V."/>
            <person name="Clum A."/>
            <person name="Steindorff A."/>
            <person name="Ohm R."/>
            <person name="Martin F."/>
            <person name="Silar P."/>
            <person name="Natvig D."/>
            <person name="Lalanne C."/>
            <person name="Gautier V."/>
            <person name="Ament-Velasquez S.L."/>
            <person name="Kruys A."/>
            <person name="Hutchinson M.I."/>
            <person name="Powell A.J."/>
            <person name="Barry K."/>
            <person name="Miller A.N."/>
            <person name="Grigoriev I.V."/>
            <person name="Debuchy R."/>
            <person name="Gladieux P."/>
            <person name="Thoren M.H."/>
            <person name="Johannesson H."/>
        </authorList>
    </citation>
    <scope>NUCLEOTIDE SEQUENCE</scope>
    <source>
        <strain evidence="8">CBS 118394</strain>
    </source>
</reference>
<evidence type="ECO:0000256" key="4">
    <source>
        <dbReference type="ARBA" id="ARBA00023204"/>
    </source>
</evidence>
<dbReference type="InterPro" id="IPR018327">
    <property type="entry name" value="BHD_2"/>
</dbReference>
<feature type="region of interest" description="Disordered" evidence="6">
    <location>
        <begin position="350"/>
        <end position="371"/>
    </location>
</feature>
<dbReference type="GO" id="GO:0006289">
    <property type="term" value="P:nucleotide-excision repair"/>
    <property type="evidence" value="ECO:0007669"/>
    <property type="project" value="InterPro"/>
</dbReference>
<evidence type="ECO:0000256" key="5">
    <source>
        <dbReference type="ARBA" id="ARBA00023242"/>
    </source>
</evidence>
<dbReference type="InterPro" id="IPR018328">
    <property type="entry name" value="Rad4_beta-hairpin_dom3"/>
</dbReference>
<comment type="subcellular location">
    <subcellularLocation>
        <location evidence="1">Nucleus</location>
    </subcellularLocation>
</comment>
<dbReference type="Proteomes" id="UP001283341">
    <property type="component" value="Unassembled WGS sequence"/>
</dbReference>
<organism evidence="8 9">
    <name type="scientific">Apodospora peruviana</name>
    <dbReference type="NCBI Taxonomy" id="516989"/>
    <lineage>
        <taxon>Eukaryota</taxon>
        <taxon>Fungi</taxon>
        <taxon>Dikarya</taxon>
        <taxon>Ascomycota</taxon>
        <taxon>Pezizomycotina</taxon>
        <taxon>Sordariomycetes</taxon>
        <taxon>Sordariomycetidae</taxon>
        <taxon>Sordariales</taxon>
        <taxon>Lasiosphaeriaceae</taxon>
        <taxon>Apodospora</taxon>
    </lineage>
</organism>
<proteinExistence type="inferred from homology"/>
<evidence type="ECO:0000313" key="9">
    <source>
        <dbReference type="Proteomes" id="UP001283341"/>
    </source>
</evidence>
<dbReference type="PANTHER" id="PTHR12135">
    <property type="entry name" value="DNA REPAIR PROTEIN XP-C / RAD4"/>
    <property type="match status" value="1"/>
</dbReference>
<keyword evidence="4" id="KW-0234">DNA repair</keyword>
<dbReference type="GO" id="GO:0003684">
    <property type="term" value="F:damaged DNA binding"/>
    <property type="evidence" value="ECO:0007669"/>
    <property type="project" value="InterPro"/>
</dbReference>
<dbReference type="PROSITE" id="PS50280">
    <property type="entry name" value="SET"/>
    <property type="match status" value="1"/>
</dbReference>
<comment type="similarity">
    <text evidence="2">Belongs to the XPC family.</text>
</comment>
<dbReference type="Pfam" id="PF10405">
    <property type="entry name" value="BHD_3"/>
    <property type="match status" value="1"/>
</dbReference>
<dbReference type="GO" id="GO:0000111">
    <property type="term" value="C:nucleotide-excision repair factor 2 complex"/>
    <property type="evidence" value="ECO:0007669"/>
    <property type="project" value="TreeGrafter"/>
</dbReference>
<dbReference type="InterPro" id="IPR018326">
    <property type="entry name" value="Rad4_beta-hairpin_dom1"/>
</dbReference>
<dbReference type="GO" id="GO:0006298">
    <property type="term" value="P:mismatch repair"/>
    <property type="evidence" value="ECO:0007669"/>
    <property type="project" value="TreeGrafter"/>
</dbReference>
<dbReference type="Pfam" id="PF10404">
    <property type="entry name" value="BHD_2"/>
    <property type="match status" value="1"/>
</dbReference>
<dbReference type="Gene3D" id="2.20.20.110">
    <property type="entry name" value="Rad4, beta-hairpin domain BHD1"/>
    <property type="match status" value="1"/>
</dbReference>